<dbReference type="EMBL" id="QFRI01000001">
    <property type="protein sequence ID" value="PWH83184.1"/>
    <property type="molecule type" value="Genomic_DNA"/>
</dbReference>
<reference evidence="2 3" key="1">
    <citation type="submission" date="2018-05" db="EMBL/GenBank/DDBJ databases">
        <title>Algibacter marinivivus sp. nov., isolated from sample around a algae.</title>
        <authorList>
            <person name="Zhong X."/>
        </authorList>
    </citation>
    <scope>NUCLEOTIDE SEQUENCE [LARGE SCALE GENOMIC DNA]</scope>
    <source>
        <strain evidence="2 3">ZY111</strain>
    </source>
</reference>
<evidence type="ECO:0000313" key="2">
    <source>
        <dbReference type="EMBL" id="PWH83184.1"/>
    </source>
</evidence>
<dbReference type="Gene3D" id="1.20.120.1490">
    <property type="match status" value="1"/>
</dbReference>
<reference evidence="3" key="3">
    <citation type="submission" date="2018-05" db="EMBL/GenBank/DDBJ databases">
        <authorList>
            <person name="Lu D."/>
        </authorList>
    </citation>
    <scope>NUCLEOTIDE SEQUENCE [LARGE SCALE GENOMIC DNA]</scope>
    <source>
        <strain evidence="3">ZY111</strain>
    </source>
</reference>
<keyword evidence="3" id="KW-1185">Reference proteome</keyword>
<feature type="compositionally biased region" description="Basic and acidic residues" evidence="1">
    <location>
        <begin position="151"/>
        <end position="163"/>
    </location>
</feature>
<dbReference type="AlphaFoldDB" id="A0A2U2X604"/>
<gene>
    <name evidence="2" type="ORF">DIS18_01125</name>
</gene>
<accession>A0A2U2X604</accession>
<feature type="region of interest" description="Disordered" evidence="1">
    <location>
        <begin position="128"/>
        <end position="171"/>
    </location>
</feature>
<name>A0A2U2X604_9FLAO</name>
<proteinExistence type="predicted"/>
<protein>
    <recommendedName>
        <fullName evidence="4">LTXXQ motif family protein</fullName>
    </recommendedName>
</protein>
<dbReference type="Proteomes" id="UP000245375">
    <property type="component" value="Unassembled WGS sequence"/>
</dbReference>
<sequence>MIVVNAFFLYNYLGGGEKERLPVDSKPPGAFLVKELGFDDAQKEEFRALTRAHRRTMRGISDDIRGLKDVLFKGLSDASFEDTNIDSIASLIGEKEKLKDLEVYRHFKSVQELCNDKQKEKFSKIINDALHKGPGNQRGPRGDGPNGNRPPRPDGPRGDRPHGDGPPPKRP</sequence>
<evidence type="ECO:0000256" key="1">
    <source>
        <dbReference type="SAM" id="MobiDB-lite"/>
    </source>
</evidence>
<evidence type="ECO:0008006" key="4">
    <source>
        <dbReference type="Google" id="ProtNLM"/>
    </source>
</evidence>
<evidence type="ECO:0000313" key="3">
    <source>
        <dbReference type="Proteomes" id="UP000245375"/>
    </source>
</evidence>
<organism evidence="2 3">
    <name type="scientific">Algibacter marinivivus</name>
    <dbReference type="NCBI Taxonomy" id="2100723"/>
    <lineage>
        <taxon>Bacteria</taxon>
        <taxon>Pseudomonadati</taxon>
        <taxon>Bacteroidota</taxon>
        <taxon>Flavobacteriia</taxon>
        <taxon>Flavobacteriales</taxon>
        <taxon>Flavobacteriaceae</taxon>
        <taxon>Algibacter</taxon>
    </lineage>
</organism>
<comment type="caution">
    <text evidence="2">The sequence shown here is derived from an EMBL/GenBank/DDBJ whole genome shotgun (WGS) entry which is preliminary data.</text>
</comment>
<reference evidence="3" key="2">
    <citation type="submission" date="2018-05" db="EMBL/GenBank/DDBJ databases">
        <title>Algibacter marinivivus sp. nov., isolated from sample around a algae.</title>
        <authorList>
            <person name="Lu D."/>
        </authorList>
    </citation>
    <scope>NUCLEOTIDE SEQUENCE [LARGE SCALE GENOMIC DNA]</scope>
    <source>
        <strain evidence="3">ZY111</strain>
    </source>
</reference>